<dbReference type="EMBL" id="MWIP01000003">
    <property type="protein sequence ID" value="KAF1687233.1"/>
    <property type="molecule type" value="Genomic_DNA"/>
</dbReference>
<feature type="signal peptide" evidence="1">
    <location>
        <begin position="1"/>
        <end position="21"/>
    </location>
</feature>
<evidence type="ECO:0008006" key="4">
    <source>
        <dbReference type="Google" id="ProtNLM"/>
    </source>
</evidence>
<gene>
    <name evidence="2" type="ORF">B1992_04415</name>
</gene>
<feature type="chain" id="PRO_5030717683" description="DUF2946 domain-containing protein" evidence="1">
    <location>
        <begin position="22"/>
        <end position="121"/>
    </location>
</feature>
<proteinExistence type="predicted"/>
<evidence type="ECO:0000313" key="2">
    <source>
        <dbReference type="EMBL" id="KAF1687233.1"/>
    </source>
</evidence>
<sequence length="121" mass="12459">MTRLALLAVLLLALAPSVSRALSAGSTQVLAGWSELCTTMGLQLLPSPARSLSGEPAPAPVNGDYCDYCPLAASLPLVLLALALLLLAWPQGGRLSLPPAPRLRMAANLRGLGSRGPPILL</sequence>
<keyword evidence="3" id="KW-1185">Reference proteome</keyword>
<keyword evidence="1" id="KW-0732">Signal</keyword>
<dbReference type="AlphaFoldDB" id="A0A7V8GNP5"/>
<dbReference type="RefSeq" id="WP_162310250.1">
    <property type="nucleotide sequence ID" value="NZ_JACHGU010000005.1"/>
</dbReference>
<organism evidence="2 3">
    <name type="scientific">Pseudoxanthomonas broegbernensis</name>
    <dbReference type="NCBI Taxonomy" id="83619"/>
    <lineage>
        <taxon>Bacteria</taxon>
        <taxon>Pseudomonadati</taxon>
        <taxon>Pseudomonadota</taxon>
        <taxon>Gammaproteobacteria</taxon>
        <taxon>Lysobacterales</taxon>
        <taxon>Lysobacteraceae</taxon>
        <taxon>Pseudoxanthomonas</taxon>
    </lineage>
</organism>
<dbReference type="InterPro" id="IPR021333">
    <property type="entry name" value="DUF2946"/>
</dbReference>
<name>A0A7V8GNP5_9GAMM</name>
<comment type="caution">
    <text evidence="2">The sequence shown here is derived from an EMBL/GenBank/DDBJ whole genome shotgun (WGS) entry which is preliminary data.</text>
</comment>
<accession>A0A7V8GNP5</accession>
<protein>
    <recommendedName>
        <fullName evidence="4">DUF2946 domain-containing protein</fullName>
    </recommendedName>
</protein>
<dbReference type="Pfam" id="PF11162">
    <property type="entry name" value="DUF2946"/>
    <property type="match status" value="1"/>
</dbReference>
<dbReference type="Proteomes" id="UP000462066">
    <property type="component" value="Unassembled WGS sequence"/>
</dbReference>
<evidence type="ECO:0000256" key="1">
    <source>
        <dbReference type="SAM" id="SignalP"/>
    </source>
</evidence>
<reference evidence="2 3" key="1">
    <citation type="submission" date="2017-10" db="EMBL/GenBank/DDBJ databases">
        <title>Whole genome sequencing of Pseudoxanthomonas broegbernensis DSM 12573(T).</title>
        <authorList>
            <person name="Kumar S."/>
            <person name="Bansal K."/>
            <person name="Kaur A."/>
            <person name="Patil P."/>
            <person name="Sharma S."/>
            <person name="Patil P.B."/>
        </authorList>
    </citation>
    <scope>NUCLEOTIDE SEQUENCE [LARGE SCALE GENOMIC DNA]</scope>
    <source>
        <strain evidence="2 3">DSM 12573</strain>
    </source>
</reference>
<evidence type="ECO:0000313" key="3">
    <source>
        <dbReference type="Proteomes" id="UP000462066"/>
    </source>
</evidence>